<dbReference type="CDD" id="cd00130">
    <property type="entry name" value="PAS"/>
    <property type="match status" value="1"/>
</dbReference>
<dbReference type="Pfam" id="PF02518">
    <property type="entry name" value="HATPase_c"/>
    <property type="match status" value="1"/>
</dbReference>
<dbReference type="InterPro" id="IPR036890">
    <property type="entry name" value="HATPase_C_sf"/>
</dbReference>
<keyword evidence="7" id="KW-0472">Membrane</keyword>
<feature type="domain" description="PAC" evidence="11">
    <location>
        <begin position="302"/>
        <end position="353"/>
    </location>
</feature>
<dbReference type="RefSeq" id="WP_091302448.1">
    <property type="nucleotide sequence ID" value="NZ_FOCE01000008.1"/>
</dbReference>
<dbReference type="AlphaFoldDB" id="A0A1H8JXJ0"/>
<dbReference type="InterPro" id="IPR004358">
    <property type="entry name" value="Sig_transdc_His_kin-like_C"/>
</dbReference>
<reference evidence="12 13" key="1">
    <citation type="submission" date="2016-10" db="EMBL/GenBank/DDBJ databases">
        <authorList>
            <person name="de Groot N.N."/>
        </authorList>
    </citation>
    <scope>NUCLEOTIDE SEQUENCE [LARGE SCALE GENOMIC DNA]</scope>
    <source>
        <strain evidence="12 13">DSM 3857</strain>
    </source>
</reference>
<dbReference type="OrthoDB" id="9801651at2"/>
<dbReference type="SMART" id="SM00091">
    <property type="entry name" value="PAS"/>
    <property type="match status" value="1"/>
</dbReference>
<dbReference type="PROSITE" id="PS50110">
    <property type="entry name" value="RESPONSE_REGULATORY"/>
    <property type="match status" value="1"/>
</dbReference>
<keyword evidence="5 12" id="KW-0418">Kinase</keyword>
<dbReference type="PROSITE" id="PS50113">
    <property type="entry name" value="PAC"/>
    <property type="match status" value="1"/>
</dbReference>
<dbReference type="InterPro" id="IPR000700">
    <property type="entry name" value="PAS-assoc_C"/>
</dbReference>
<feature type="domain" description="Response regulatory" evidence="9">
    <location>
        <begin position="622"/>
        <end position="738"/>
    </location>
</feature>
<dbReference type="Pfam" id="PF00512">
    <property type="entry name" value="HisKA"/>
    <property type="match status" value="1"/>
</dbReference>
<feature type="domain" description="PAS" evidence="10">
    <location>
        <begin position="223"/>
        <end position="294"/>
    </location>
</feature>
<dbReference type="InterPro" id="IPR000014">
    <property type="entry name" value="PAS"/>
</dbReference>
<dbReference type="SUPFAM" id="SSF47384">
    <property type="entry name" value="Homodimeric domain of signal transducing histidine kinase"/>
    <property type="match status" value="1"/>
</dbReference>
<evidence type="ECO:0000256" key="5">
    <source>
        <dbReference type="ARBA" id="ARBA00022777"/>
    </source>
</evidence>
<dbReference type="PANTHER" id="PTHR43047:SF64">
    <property type="entry name" value="HISTIDINE KINASE CONTAINING CHEY-HOMOLOGOUS RECEIVER DOMAIN AND PAS DOMAIN-RELATED"/>
    <property type="match status" value="1"/>
</dbReference>
<evidence type="ECO:0000259" key="9">
    <source>
        <dbReference type="PROSITE" id="PS50110"/>
    </source>
</evidence>
<dbReference type="PROSITE" id="PS50109">
    <property type="entry name" value="HIS_KIN"/>
    <property type="match status" value="1"/>
</dbReference>
<dbReference type="CDD" id="cd17546">
    <property type="entry name" value="REC_hyHK_CKI1_RcsC-like"/>
    <property type="match status" value="1"/>
</dbReference>
<evidence type="ECO:0000256" key="7">
    <source>
        <dbReference type="SAM" id="Phobius"/>
    </source>
</evidence>
<dbReference type="Pfam" id="PF13426">
    <property type="entry name" value="PAS_9"/>
    <property type="match status" value="1"/>
</dbReference>
<keyword evidence="4" id="KW-0808">Transferase</keyword>
<dbReference type="SMART" id="SM00388">
    <property type="entry name" value="HisKA"/>
    <property type="match status" value="1"/>
</dbReference>
<dbReference type="InterPro" id="IPR011006">
    <property type="entry name" value="CheY-like_superfamily"/>
</dbReference>
<dbReference type="PROSITE" id="PS50112">
    <property type="entry name" value="PAS"/>
    <property type="match status" value="1"/>
</dbReference>
<dbReference type="Gene3D" id="3.30.565.10">
    <property type="entry name" value="Histidine kinase-like ATPase, C-terminal domain"/>
    <property type="match status" value="1"/>
</dbReference>
<dbReference type="InterPro" id="IPR001789">
    <property type="entry name" value="Sig_transdc_resp-reg_receiver"/>
</dbReference>
<keyword evidence="3 6" id="KW-0597">Phosphoprotein</keyword>
<dbReference type="InterPro" id="IPR035965">
    <property type="entry name" value="PAS-like_dom_sf"/>
</dbReference>
<proteinExistence type="predicted"/>
<feature type="modified residue" description="4-aspartylphosphate" evidence="6">
    <location>
        <position position="671"/>
    </location>
</feature>
<name>A0A1H8JXJ0_9RHOB</name>
<dbReference type="CDD" id="cd16922">
    <property type="entry name" value="HATPase_EvgS-ArcB-TorS-like"/>
    <property type="match status" value="1"/>
</dbReference>
<dbReference type="SMART" id="SM00448">
    <property type="entry name" value="REC"/>
    <property type="match status" value="1"/>
</dbReference>
<dbReference type="SUPFAM" id="SSF55874">
    <property type="entry name" value="ATPase domain of HSP90 chaperone/DNA topoisomerase II/histidine kinase"/>
    <property type="match status" value="1"/>
</dbReference>
<evidence type="ECO:0000256" key="6">
    <source>
        <dbReference type="PROSITE-ProRule" id="PRU00169"/>
    </source>
</evidence>
<dbReference type="EMBL" id="FOCE01000008">
    <property type="protein sequence ID" value="SEN85225.1"/>
    <property type="molecule type" value="Genomic_DNA"/>
</dbReference>
<evidence type="ECO:0000256" key="3">
    <source>
        <dbReference type="ARBA" id="ARBA00022553"/>
    </source>
</evidence>
<dbReference type="SUPFAM" id="SSF47226">
    <property type="entry name" value="Histidine-containing phosphotransfer domain, HPT domain"/>
    <property type="match status" value="1"/>
</dbReference>
<dbReference type="InterPro" id="IPR003661">
    <property type="entry name" value="HisK_dim/P_dom"/>
</dbReference>
<evidence type="ECO:0000256" key="2">
    <source>
        <dbReference type="ARBA" id="ARBA00012438"/>
    </source>
</evidence>
<feature type="transmembrane region" description="Helical" evidence="7">
    <location>
        <begin position="14"/>
        <end position="34"/>
    </location>
</feature>
<sequence>MTPRAGGSDRLVPWLWPLVGVVLIGLGLLVVNAYNVSLKLDAARSSQTDNTTWLIAQIEVDALKFALALETAQRPGAEVDAATLLALRRAADIYFSRIRVIAGHLDQPGPLARERRDADWTHVVHLSEGIAREMDQPDAALIAALPLIAADMAEVRRTTRRFVVGALALLVETNAAEREALSVLLTRFAVVALVLIGLLLGTSWLMSRLAVQLRRRGQVAERMRSNLEKTIAASLDGVILARADGRVLEVNPAAEAIFGYGRDAMLAANFAEVILPGPQEAAEAEALRGYLAGGLEGEPPPGRVIVTTQRRDGSPLPIELALVTDRDGDGQKVVFAFIRDISEQQRFETSLRAARDAALAAAEVKSRFLAVMSHEMRTPLNGAIAALEILRRTTRLGRRQEKFLGIAEASSHLALEQINDVLELTRLDGCEPVEAPARFNISRTLREIAEQTAPLAQRRGNRITLDLPPEAAAEVSGPRRIFLRTLLNLVGNAVKFTQDGTILIRAALERETGLEAGLEAGGVLVRITVQDTGIGIAADKLDRIFEPFETLDSGYDRATEGTGLGLGIARRAVEQMGGEIGVDSVPGHGSLFWFTARMQPAETLAAEPEAPPDPGGPVPQAEVLIVEDNPTNRIVLQEMLEHLGQRVSAAENGAIAVDLAAQHRFDLIFMDISMPVLDGIAATQAIRAQGASAGARIVGLTAHGMPEELRRFAEAGLTEVLRKPLTFAALAQVLRGLSVGPAPEIDETALDDLVAILSPQARQEAVARFVAEGDALMAMLRGDGTDAAGQRLRAHRFQGACGLFGGRSLLREVQALERALETEDGVPQALPGRLAAEWAAVRQAVLHHLAG</sequence>
<dbReference type="PRINTS" id="PR00344">
    <property type="entry name" value="BCTRLSENSOR"/>
</dbReference>
<dbReference type="Gene3D" id="3.40.50.2300">
    <property type="match status" value="1"/>
</dbReference>
<dbReference type="InterPro" id="IPR036641">
    <property type="entry name" value="HPT_dom_sf"/>
</dbReference>
<organism evidence="12 13">
    <name type="scientific">Gemmobacter aquatilis</name>
    <dbReference type="NCBI Taxonomy" id="933059"/>
    <lineage>
        <taxon>Bacteria</taxon>
        <taxon>Pseudomonadati</taxon>
        <taxon>Pseudomonadota</taxon>
        <taxon>Alphaproteobacteria</taxon>
        <taxon>Rhodobacterales</taxon>
        <taxon>Paracoccaceae</taxon>
        <taxon>Gemmobacter</taxon>
    </lineage>
</organism>
<dbReference type="GO" id="GO:0000155">
    <property type="term" value="F:phosphorelay sensor kinase activity"/>
    <property type="evidence" value="ECO:0007669"/>
    <property type="project" value="InterPro"/>
</dbReference>
<evidence type="ECO:0000259" key="11">
    <source>
        <dbReference type="PROSITE" id="PS50113"/>
    </source>
</evidence>
<dbReference type="NCBIfam" id="TIGR00229">
    <property type="entry name" value="sensory_box"/>
    <property type="match status" value="1"/>
</dbReference>
<feature type="transmembrane region" description="Helical" evidence="7">
    <location>
        <begin position="184"/>
        <end position="206"/>
    </location>
</feature>
<dbReference type="SUPFAM" id="SSF52172">
    <property type="entry name" value="CheY-like"/>
    <property type="match status" value="1"/>
</dbReference>
<dbReference type="InterPro" id="IPR003594">
    <property type="entry name" value="HATPase_dom"/>
</dbReference>
<evidence type="ECO:0000313" key="12">
    <source>
        <dbReference type="EMBL" id="SEN85225.1"/>
    </source>
</evidence>
<dbReference type="Gene3D" id="3.30.450.20">
    <property type="entry name" value="PAS domain"/>
    <property type="match status" value="1"/>
</dbReference>
<dbReference type="SUPFAM" id="SSF55785">
    <property type="entry name" value="PYP-like sensor domain (PAS domain)"/>
    <property type="match status" value="1"/>
</dbReference>
<keyword evidence="7" id="KW-1133">Transmembrane helix</keyword>
<evidence type="ECO:0000313" key="13">
    <source>
        <dbReference type="Proteomes" id="UP000198761"/>
    </source>
</evidence>
<protein>
    <recommendedName>
        <fullName evidence="2">histidine kinase</fullName>
        <ecNumber evidence="2">2.7.13.3</ecNumber>
    </recommendedName>
</protein>
<keyword evidence="7" id="KW-0812">Transmembrane</keyword>
<evidence type="ECO:0000256" key="4">
    <source>
        <dbReference type="ARBA" id="ARBA00022679"/>
    </source>
</evidence>
<gene>
    <name evidence="12" type="ORF">SAMN04488103_108127</name>
</gene>
<accession>A0A1H8JXJ0</accession>
<evidence type="ECO:0000256" key="1">
    <source>
        <dbReference type="ARBA" id="ARBA00000085"/>
    </source>
</evidence>
<feature type="domain" description="Histidine kinase" evidence="8">
    <location>
        <begin position="371"/>
        <end position="600"/>
    </location>
</feature>
<dbReference type="Proteomes" id="UP000198761">
    <property type="component" value="Unassembled WGS sequence"/>
</dbReference>
<dbReference type="EC" id="2.7.13.3" evidence="2"/>
<dbReference type="Gene3D" id="1.10.287.130">
    <property type="match status" value="1"/>
</dbReference>
<dbReference type="SMART" id="SM00387">
    <property type="entry name" value="HATPase_c"/>
    <property type="match status" value="1"/>
</dbReference>
<dbReference type="InterPro" id="IPR036097">
    <property type="entry name" value="HisK_dim/P_sf"/>
</dbReference>
<evidence type="ECO:0000259" key="8">
    <source>
        <dbReference type="PROSITE" id="PS50109"/>
    </source>
</evidence>
<dbReference type="STRING" id="933059.SAMN04488103_108127"/>
<dbReference type="Pfam" id="PF00072">
    <property type="entry name" value="Response_reg"/>
    <property type="match status" value="1"/>
</dbReference>
<dbReference type="PANTHER" id="PTHR43047">
    <property type="entry name" value="TWO-COMPONENT HISTIDINE PROTEIN KINASE"/>
    <property type="match status" value="1"/>
</dbReference>
<comment type="catalytic activity">
    <reaction evidence="1">
        <text>ATP + protein L-histidine = ADP + protein N-phospho-L-histidine.</text>
        <dbReference type="EC" id="2.7.13.3"/>
    </reaction>
</comment>
<dbReference type="CDD" id="cd00082">
    <property type="entry name" value="HisKA"/>
    <property type="match status" value="1"/>
</dbReference>
<dbReference type="InterPro" id="IPR005467">
    <property type="entry name" value="His_kinase_dom"/>
</dbReference>
<keyword evidence="13" id="KW-1185">Reference proteome</keyword>
<evidence type="ECO:0000259" key="10">
    <source>
        <dbReference type="PROSITE" id="PS50112"/>
    </source>
</evidence>